<reference evidence="7" key="1">
    <citation type="submission" date="2021-01" db="EMBL/GenBank/DDBJ databases">
        <title>Modified the classification status of verrucomicrobia.</title>
        <authorList>
            <person name="Feng X."/>
        </authorList>
    </citation>
    <scope>NUCLEOTIDE SEQUENCE</scope>
    <source>
        <strain evidence="7">KCTC 12986</strain>
    </source>
</reference>
<evidence type="ECO:0000256" key="2">
    <source>
        <dbReference type="ARBA" id="ARBA00022801"/>
    </source>
</evidence>
<dbReference type="InterPro" id="IPR050884">
    <property type="entry name" value="CNP_phosphodiesterase-III"/>
</dbReference>
<evidence type="ECO:0000259" key="6">
    <source>
        <dbReference type="Pfam" id="PF00149"/>
    </source>
</evidence>
<keyword evidence="3" id="KW-0408">Iron</keyword>
<evidence type="ECO:0000313" key="8">
    <source>
        <dbReference type="Proteomes" id="UP000604083"/>
    </source>
</evidence>
<dbReference type="InterPro" id="IPR004843">
    <property type="entry name" value="Calcineurin-like_PHP"/>
</dbReference>
<dbReference type="PANTHER" id="PTHR42988">
    <property type="entry name" value="PHOSPHOHYDROLASE"/>
    <property type="match status" value="1"/>
</dbReference>
<evidence type="ECO:0000256" key="4">
    <source>
        <dbReference type="ARBA" id="ARBA00025742"/>
    </source>
</evidence>
<organism evidence="7 8">
    <name type="scientific">Roseibacillus ishigakijimensis</name>
    <dbReference type="NCBI Taxonomy" id="454146"/>
    <lineage>
        <taxon>Bacteria</taxon>
        <taxon>Pseudomonadati</taxon>
        <taxon>Verrucomicrobiota</taxon>
        <taxon>Verrucomicrobiia</taxon>
        <taxon>Verrucomicrobiales</taxon>
        <taxon>Verrucomicrobiaceae</taxon>
        <taxon>Roseibacillus</taxon>
    </lineage>
</organism>
<keyword evidence="1" id="KW-0479">Metal-binding</keyword>
<comment type="similarity">
    <text evidence="4">Belongs to the cyclic nucleotide phosphodiesterase class-III family.</text>
</comment>
<dbReference type="AlphaFoldDB" id="A0A934VHE1"/>
<sequence length="285" mass="32128">MSFTLLHYSDPHFGASVAEISKAAVQIAHELEPDLLVISGDFAMKGRRREFQAAREWLSRLPAPRLVIPGNHDVPALNNLWQRFFAPFKRYKHFIHPSLEPSRDLPGVGKLVSANSNLPFGWHRDWSHGFLNPMQAQRIHRELLGVPAERLRLLTLHHPLLAAKDKERALVAPLPLVSKMLTDNAIDLALTGHFHQSSLALFPAKNSERKIVVSQAPSICSTRRKGEPNGFHLLHLSPGKICGELFQWEGKKFLRQSAHRFSRTAEGWQEDLPARPSGSSPDERC</sequence>
<feature type="domain" description="Calcineurin-like phosphoesterase" evidence="6">
    <location>
        <begin position="4"/>
        <end position="196"/>
    </location>
</feature>
<dbReference type="Pfam" id="PF00149">
    <property type="entry name" value="Metallophos"/>
    <property type="match status" value="1"/>
</dbReference>
<feature type="region of interest" description="Disordered" evidence="5">
    <location>
        <begin position="265"/>
        <end position="285"/>
    </location>
</feature>
<gene>
    <name evidence="7" type="ORF">JIN78_07265</name>
</gene>
<dbReference type="SUPFAM" id="SSF56300">
    <property type="entry name" value="Metallo-dependent phosphatases"/>
    <property type="match status" value="1"/>
</dbReference>
<evidence type="ECO:0000256" key="3">
    <source>
        <dbReference type="ARBA" id="ARBA00023004"/>
    </source>
</evidence>
<dbReference type="Gene3D" id="3.60.21.10">
    <property type="match status" value="1"/>
</dbReference>
<comment type="caution">
    <text evidence="7">The sequence shown here is derived from an EMBL/GenBank/DDBJ whole genome shotgun (WGS) entry which is preliminary data.</text>
</comment>
<evidence type="ECO:0000313" key="7">
    <source>
        <dbReference type="EMBL" id="MBK1833853.1"/>
    </source>
</evidence>
<accession>A0A934VHE1</accession>
<proteinExistence type="inferred from homology"/>
<dbReference type="Proteomes" id="UP000604083">
    <property type="component" value="Unassembled WGS sequence"/>
</dbReference>
<name>A0A934VHE1_9BACT</name>
<dbReference type="GO" id="GO:0046872">
    <property type="term" value="F:metal ion binding"/>
    <property type="evidence" value="ECO:0007669"/>
    <property type="project" value="UniProtKB-KW"/>
</dbReference>
<dbReference type="EMBL" id="JAENIO010000014">
    <property type="protein sequence ID" value="MBK1833853.1"/>
    <property type="molecule type" value="Genomic_DNA"/>
</dbReference>
<keyword evidence="8" id="KW-1185">Reference proteome</keyword>
<keyword evidence="2" id="KW-0378">Hydrolase</keyword>
<evidence type="ECO:0000256" key="1">
    <source>
        <dbReference type="ARBA" id="ARBA00022723"/>
    </source>
</evidence>
<dbReference type="RefSeq" id="WP_200391288.1">
    <property type="nucleotide sequence ID" value="NZ_JAENIO010000014.1"/>
</dbReference>
<dbReference type="InterPro" id="IPR029052">
    <property type="entry name" value="Metallo-depent_PP-like"/>
</dbReference>
<dbReference type="PANTHER" id="PTHR42988:SF2">
    <property type="entry name" value="CYCLIC NUCLEOTIDE PHOSPHODIESTERASE CBUA0032-RELATED"/>
    <property type="match status" value="1"/>
</dbReference>
<evidence type="ECO:0000256" key="5">
    <source>
        <dbReference type="SAM" id="MobiDB-lite"/>
    </source>
</evidence>
<dbReference type="GO" id="GO:0016787">
    <property type="term" value="F:hydrolase activity"/>
    <property type="evidence" value="ECO:0007669"/>
    <property type="project" value="UniProtKB-KW"/>
</dbReference>
<protein>
    <submittedName>
        <fullName evidence="7">Metallophosphoesterase</fullName>
    </submittedName>
</protein>